<dbReference type="Pfam" id="PF02458">
    <property type="entry name" value="Transferase"/>
    <property type="match status" value="1"/>
</dbReference>
<name>A0A0S3T6C1_PHAAN</name>
<dbReference type="OrthoDB" id="756073at2759"/>
<dbReference type="GO" id="GO:0016747">
    <property type="term" value="F:acyltransferase activity, transferring groups other than amino-acyl groups"/>
    <property type="evidence" value="ECO:0007669"/>
    <property type="project" value="TreeGrafter"/>
</dbReference>
<evidence type="ECO:0000256" key="1">
    <source>
        <dbReference type="ARBA" id="ARBA00009861"/>
    </source>
</evidence>
<dbReference type="InterPro" id="IPR023213">
    <property type="entry name" value="CAT-like_dom_sf"/>
</dbReference>
<evidence type="ECO:0000313" key="2">
    <source>
        <dbReference type="EMBL" id="BAU00406.1"/>
    </source>
</evidence>
<dbReference type="InterPro" id="IPR050317">
    <property type="entry name" value="Plant_Fungal_Acyltransferase"/>
</dbReference>
<keyword evidence="3" id="KW-1185">Reference proteome</keyword>
<evidence type="ECO:0000313" key="3">
    <source>
        <dbReference type="Proteomes" id="UP000291084"/>
    </source>
</evidence>
<dbReference type="PANTHER" id="PTHR31642:SF299">
    <property type="entry name" value="OS02G0653400 PROTEIN"/>
    <property type="match status" value="1"/>
</dbReference>
<sequence>MLTNLAVGDVIKWIDKTLVGMDGKDKATNRFNKQNKTMEVHEKGDAPRKSLSELQIVTAMSVPPLKVTEPRRVRKVLVSDEHTNAIHGCYQMVLCYENLKDDGHGWYMAGWMVESLARVLLNHPLLAGRLQRKDGTGFEIVANDSGIRLLEACYPTSLSHFLELNERNQHLKTELVFWKEIDAECPQFSPLCYVQVTNFECGGYSIGISCSLLLADVFVVDNFLGKWAEIHKNMSDQIGEIKTPVFYHPPTKKSESFPLINRSESESKSGVERLVFKIITEDMNSMEEMWRKMAMEAEGKVESELGSEFCSEVMKVESWSMNERMRLNEMREFGVQEVRFNEENKPIHVCCWIDYVRDEHVMTVALPNLKNNSCAVILVSLC</sequence>
<accession>A0A0S3T6C1</accession>
<gene>
    <name evidence="2" type="primary">Vigan.10G199500</name>
    <name evidence="2" type="ORF">VIGAN_10199500</name>
</gene>
<proteinExistence type="inferred from homology"/>
<dbReference type="Proteomes" id="UP000291084">
    <property type="component" value="Chromosome 10"/>
</dbReference>
<dbReference type="Gene3D" id="3.30.559.10">
    <property type="entry name" value="Chloramphenicol acetyltransferase-like domain"/>
    <property type="match status" value="1"/>
</dbReference>
<reference evidence="2 3" key="1">
    <citation type="journal article" date="2015" name="Sci. Rep.">
        <title>The power of single molecule real-time sequencing technology in the de novo assembly of a eukaryotic genome.</title>
        <authorList>
            <person name="Sakai H."/>
            <person name="Naito K."/>
            <person name="Ogiso-Tanaka E."/>
            <person name="Takahashi Y."/>
            <person name="Iseki K."/>
            <person name="Muto C."/>
            <person name="Satou K."/>
            <person name="Teruya K."/>
            <person name="Shiroma A."/>
            <person name="Shimoji M."/>
            <person name="Hirano T."/>
            <person name="Itoh T."/>
            <person name="Kaga A."/>
            <person name="Tomooka N."/>
        </authorList>
    </citation>
    <scope>NUCLEOTIDE SEQUENCE [LARGE SCALE GENOMIC DNA]</scope>
    <source>
        <strain evidence="3">cv. Shumari</strain>
    </source>
</reference>
<comment type="similarity">
    <text evidence="1">Belongs to the plant acyltransferase family.</text>
</comment>
<organism evidence="2 3">
    <name type="scientific">Vigna angularis var. angularis</name>
    <dbReference type="NCBI Taxonomy" id="157739"/>
    <lineage>
        <taxon>Eukaryota</taxon>
        <taxon>Viridiplantae</taxon>
        <taxon>Streptophyta</taxon>
        <taxon>Embryophyta</taxon>
        <taxon>Tracheophyta</taxon>
        <taxon>Spermatophyta</taxon>
        <taxon>Magnoliopsida</taxon>
        <taxon>eudicotyledons</taxon>
        <taxon>Gunneridae</taxon>
        <taxon>Pentapetalae</taxon>
        <taxon>rosids</taxon>
        <taxon>fabids</taxon>
        <taxon>Fabales</taxon>
        <taxon>Fabaceae</taxon>
        <taxon>Papilionoideae</taxon>
        <taxon>50 kb inversion clade</taxon>
        <taxon>NPAAA clade</taxon>
        <taxon>indigoferoid/millettioid clade</taxon>
        <taxon>Phaseoleae</taxon>
        <taxon>Vigna</taxon>
    </lineage>
</organism>
<dbReference type="PANTHER" id="PTHR31642">
    <property type="entry name" value="TRICHOTHECENE 3-O-ACETYLTRANSFERASE"/>
    <property type="match status" value="1"/>
</dbReference>
<dbReference type="EMBL" id="AP015043">
    <property type="protein sequence ID" value="BAU00406.1"/>
    <property type="molecule type" value="Genomic_DNA"/>
</dbReference>
<dbReference type="AlphaFoldDB" id="A0A0S3T6C1"/>
<protein>
    <submittedName>
        <fullName evidence="2">Uncharacterized protein</fullName>
    </submittedName>
</protein>